<evidence type="ECO:0000256" key="4">
    <source>
        <dbReference type="ARBA" id="ARBA00022692"/>
    </source>
</evidence>
<evidence type="ECO:0000256" key="2">
    <source>
        <dbReference type="ARBA" id="ARBA00022448"/>
    </source>
</evidence>
<accession>A0ABQ2UMV8</accession>
<protein>
    <recommendedName>
        <fullName evidence="9">Sec-independent protein translocase protein TatB</fullName>
    </recommendedName>
</protein>
<evidence type="ECO:0000256" key="6">
    <source>
        <dbReference type="ARBA" id="ARBA00022989"/>
    </source>
</evidence>
<dbReference type="Gene3D" id="1.20.5.3310">
    <property type="match status" value="1"/>
</dbReference>
<comment type="function">
    <text evidence="9">Part of the twin-arginine translocation (Tat) system that transports large folded proteins containing a characteristic twin-arginine motif in their signal peptide across membranes. Together with TatC, TatB is part of a receptor directly interacting with Tat signal peptides. TatB may form an oligomeric binding site that transiently accommodates folded Tat precursor proteins before their translocation.</text>
</comment>
<dbReference type="Pfam" id="PF02416">
    <property type="entry name" value="TatA_B_E"/>
    <property type="match status" value="1"/>
</dbReference>
<keyword evidence="5 9" id="KW-0653">Protein transport</keyword>
<dbReference type="NCBIfam" id="NF002377">
    <property type="entry name" value="PRK01371.1-4"/>
    <property type="match status" value="1"/>
</dbReference>
<dbReference type="InterPro" id="IPR018448">
    <property type="entry name" value="TatB"/>
</dbReference>
<keyword evidence="12" id="KW-1185">Reference proteome</keyword>
<evidence type="ECO:0000313" key="12">
    <source>
        <dbReference type="Proteomes" id="UP000654471"/>
    </source>
</evidence>
<dbReference type="Proteomes" id="UP000654471">
    <property type="component" value="Unassembled WGS sequence"/>
</dbReference>
<dbReference type="RefSeq" id="WP_189295264.1">
    <property type="nucleotide sequence ID" value="NZ_BMRP01000001.1"/>
</dbReference>
<evidence type="ECO:0000256" key="3">
    <source>
        <dbReference type="ARBA" id="ARBA00022475"/>
    </source>
</evidence>
<evidence type="ECO:0000256" key="8">
    <source>
        <dbReference type="ARBA" id="ARBA00023136"/>
    </source>
</evidence>
<dbReference type="HAMAP" id="MF_00237">
    <property type="entry name" value="TatB"/>
    <property type="match status" value="1"/>
</dbReference>
<feature type="compositionally biased region" description="Basic and acidic residues" evidence="10">
    <location>
        <begin position="148"/>
        <end position="161"/>
    </location>
</feature>
<gene>
    <name evidence="9 11" type="primary">tatB</name>
    <name evidence="11" type="ORF">GCM10010211_01760</name>
</gene>
<name>A0ABQ2UMV8_9ACTN</name>
<keyword evidence="3 9" id="KW-1003">Cell membrane</keyword>
<evidence type="ECO:0000313" key="11">
    <source>
        <dbReference type="EMBL" id="GGU42277.1"/>
    </source>
</evidence>
<dbReference type="InterPro" id="IPR003369">
    <property type="entry name" value="TatA/B/E"/>
</dbReference>
<feature type="region of interest" description="Disordered" evidence="10">
    <location>
        <begin position="112"/>
        <end position="168"/>
    </location>
</feature>
<evidence type="ECO:0000256" key="1">
    <source>
        <dbReference type="ARBA" id="ARBA00004167"/>
    </source>
</evidence>
<keyword evidence="2 9" id="KW-0813">Transport</keyword>
<keyword evidence="7 9" id="KW-0811">Translocation</keyword>
<comment type="similarity">
    <text evidence="9">Belongs to the TatB family.</text>
</comment>
<evidence type="ECO:0000256" key="5">
    <source>
        <dbReference type="ARBA" id="ARBA00022927"/>
    </source>
</evidence>
<dbReference type="NCBIfam" id="NF002374">
    <property type="entry name" value="PRK01371.1-1"/>
    <property type="match status" value="1"/>
</dbReference>
<keyword evidence="4 9" id="KW-0812">Transmembrane</keyword>
<evidence type="ECO:0000256" key="9">
    <source>
        <dbReference type="HAMAP-Rule" id="MF_00237"/>
    </source>
</evidence>
<feature type="compositionally biased region" description="Low complexity" evidence="10">
    <location>
        <begin position="112"/>
        <end position="125"/>
    </location>
</feature>
<sequence length="168" mass="18423">MFFDIGPLELIAIVVLAVLIFGPDKLPKVIQDVTGFIRKVRAFSDSAKEDIRSELGPEFKDFEFEDLKPRNFVRKHVLEKDEYGLKELHELRDGFDLKKEMAEVTDVVRESTATVSAAASTASAAPSNGSRPNLSKEPPAGSSGGPDLLKKRADPAHRESPPFDADAT</sequence>
<reference evidence="12" key="1">
    <citation type="journal article" date="2019" name="Int. J. Syst. Evol. Microbiol.">
        <title>The Global Catalogue of Microorganisms (GCM) 10K type strain sequencing project: providing services to taxonomists for standard genome sequencing and annotation.</title>
        <authorList>
            <consortium name="The Broad Institute Genomics Platform"/>
            <consortium name="The Broad Institute Genome Sequencing Center for Infectious Disease"/>
            <person name="Wu L."/>
            <person name="Ma J."/>
        </authorList>
    </citation>
    <scope>NUCLEOTIDE SEQUENCE [LARGE SCALE GENOMIC DNA]</scope>
    <source>
        <strain evidence="12">JCM 3399</strain>
    </source>
</reference>
<evidence type="ECO:0000256" key="10">
    <source>
        <dbReference type="SAM" id="MobiDB-lite"/>
    </source>
</evidence>
<comment type="subunit">
    <text evidence="9">The Tat system comprises two distinct complexes: a TatABC complex, containing multiple copies of TatA, TatB and TatC subunits, and a separate TatA complex, containing only TatA subunits. Substrates initially bind to the TatABC complex, which probably triggers association of the separate TatA complex to form the active translocon.</text>
</comment>
<evidence type="ECO:0000256" key="7">
    <source>
        <dbReference type="ARBA" id="ARBA00023010"/>
    </source>
</evidence>
<dbReference type="PRINTS" id="PR01506">
    <property type="entry name" value="TATBPROTEIN"/>
</dbReference>
<comment type="caution">
    <text evidence="11">The sequence shown here is derived from an EMBL/GenBank/DDBJ whole genome shotgun (WGS) entry which is preliminary data.</text>
</comment>
<keyword evidence="6 9" id="KW-1133">Transmembrane helix</keyword>
<organism evidence="11 12">
    <name type="scientific">Streptomyces albospinus</name>
    <dbReference type="NCBI Taxonomy" id="285515"/>
    <lineage>
        <taxon>Bacteria</taxon>
        <taxon>Bacillati</taxon>
        <taxon>Actinomycetota</taxon>
        <taxon>Actinomycetes</taxon>
        <taxon>Kitasatosporales</taxon>
        <taxon>Streptomycetaceae</taxon>
        <taxon>Streptomyces</taxon>
    </lineage>
</organism>
<dbReference type="EMBL" id="BMRP01000001">
    <property type="protein sequence ID" value="GGU42277.1"/>
    <property type="molecule type" value="Genomic_DNA"/>
</dbReference>
<comment type="subcellular location">
    <subcellularLocation>
        <location evidence="9">Cell membrane</location>
        <topology evidence="9">Single-pass membrane protein</topology>
    </subcellularLocation>
    <subcellularLocation>
        <location evidence="1">Membrane</location>
        <topology evidence="1">Single-pass membrane protein</topology>
    </subcellularLocation>
</comment>
<proteinExistence type="inferred from homology"/>
<keyword evidence="8 9" id="KW-0472">Membrane</keyword>